<protein>
    <submittedName>
        <fullName evidence="1">Uncharacterized protein</fullName>
    </submittedName>
</protein>
<evidence type="ECO:0000313" key="1">
    <source>
        <dbReference type="EMBL" id="GFU45915.1"/>
    </source>
</evidence>
<keyword evidence="2" id="KW-1185">Reference proteome</keyword>
<dbReference type="Proteomes" id="UP000887013">
    <property type="component" value="Unassembled WGS sequence"/>
</dbReference>
<evidence type="ECO:0000313" key="2">
    <source>
        <dbReference type="Proteomes" id="UP000887013"/>
    </source>
</evidence>
<gene>
    <name evidence="1" type="ORF">NPIL_93451</name>
</gene>
<name>A0A8X6UUY6_NEPPI</name>
<reference evidence="1" key="1">
    <citation type="submission" date="2020-08" db="EMBL/GenBank/DDBJ databases">
        <title>Multicomponent nature underlies the extraordinary mechanical properties of spider dragline silk.</title>
        <authorList>
            <person name="Kono N."/>
            <person name="Nakamura H."/>
            <person name="Mori M."/>
            <person name="Yoshida Y."/>
            <person name="Ohtoshi R."/>
            <person name="Malay A.D."/>
            <person name="Moran D.A.P."/>
            <person name="Tomita M."/>
            <person name="Numata K."/>
            <person name="Arakawa K."/>
        </authorList>
    </citation>
    <scope>NUCLEOTIDE SEQUENCE</scope>
</reference>
<dbReference type="AlphaFoldDB" id="A0A8X6UUY6"/>
<dbReference type="EMBL" id="BMAW01036811">
    <property type="protein sequence ID" value="GFU45915.1"/>
    <property type="molecule type" value="Genomic_DNA"/>
</dbReference>
<organism evidence="1 2">
    <name type="scientific">Nephila pilipes</name>
    <name type="common">Giant wood spider</name>
    <name type="synonym">Nephila maculata</name>
    <dbReference type="NCBI Taxonomy" id="299642"/>
    <lineage>
        <taxon>Eukaryota</taxon>
        <taxon>Metazoa</taxon>
        <taxon>Ecdysozoa</taxon>
        <taxon>Arthropoda</taxon>
        <taxon>Chelicerata</taxon>
        <taxon>Arachnida</taxon>
        <taxon>Araneae</taxon>
        <taxon>Araneomorphae</taxon>
        <taxon>Entelegynae</taxon>
        <taxon>Araneoidea</taxon>
        <taxon>Nephilidae</taxon>
        <taxon>Nephila</taxon>
    </lineage>
</organism>
<sequence length="50" mass="5490">MQETSTYRTRKNAALKPFTAAADASTAGSTRTHHAAACWQSHARIHFCEV</sequence>
<feature type="non-terminal residue" evidence="1">
    <location>
        <position position="50"/>
    </location>
</feature>
<accession>A0A8X6UUY6</accession>
<proteinExistence type="predicted"/>
<comment type="caution">
    <text evidence="1">The sequence shown here is derived from an EMBL/GenBank/DDBJ whole genome shotgun (WGS) entry which is preliminary data.</text>
</comment>